<dbReference type="Pfam" id="PF03929">
    <property type="entry name" value="PepSY_TM"/>
    <property type="match status" value="1"/>
</dbReference>
<dbReference type="PANTHER" id="PTHR34219">
    <property type="entry name" value="IRON-REGULATED INNER MEMBRANE PROTEIN-RELATED"/>
    <property type="match status" value="1"/>
</dbReference>
<keyword evidence="1" id="KW-0812">Transmembrane</keyword>
<organism evidence="2 3">
    <name type="scientific">Tangfeifania diversioriginum</name>
    <dbReference type="NCBI Taxonomy" id="1168035"/>
    <lineage>
        <taxon>Bacteria</taxon>
        <taxon>Pseudomonadati</taxon>
        <taxon>Bacteroidota</taxon>
        <taxon>Bacteroidia</taxon>
        <taxon>Marinilabiliales</taxon>
        <taxon>Prolixibacteraceae</taxon>
        <taxon>Tangfeifania</taxon>
    </lineage>
</organism>
<proteinExistence type="predicted"/>
<keyword evidence="1" id="KW-0472">Membrane</keyword>
<dbReference type="STRING" id="1168035.SAMN05444280_12855"/>
<dbReference type="AlphaFoldDB" id="A0A1M6LW66"/>
<keyword evidence="3" id="KW-1185">Reference proteome</keyword>
<dbReference type="Proteomes" id="UP000184050">
    <property type="component" value="Unassembled WGS sequence"/>
</dbReference>
<feature type="transmembrane region" description="Helical" evidence="1">
    <location>
        <begin position="350"/>
        <end position="372"/>
    </location>
</feature>
<sequence>MYSRIINIITKTHQWLGLGSGLLVFLISISGVIYTFKDEIFYAAHAESMHVKEPGNERLPLDSLWNIAQAELGTEYPITTVNAYKEPDKTWRFKAYKYNKEKVSYFSWCEYDYILFINPYTGEIKKTMNHKYEFFQLVKMFHWSFLLRTEIGQPIVGWTVFLFVICLITGIIWWWPRRNKFTKRSFTIRWRGVSMDINRDLHVVTGIYSIPLLLVLAFTGMVWSFKWFMALVYVVANLSTQPPATPTPPESATNKPLKTIYETVYQNSRAHHPEAYDIALYALEEDKNTVDAYVKNKAGVYYDASLETYDASTGKRLTDRSFENMNRGEKLIAMNYDIHTGAVLGIWGKILAFIGGLIAAGLPLTGFIIWWLRQKEKNKFLKQMEI</sequence>
<feature type="transmembrane region" description="Helical" evidence="1">
    <location>
        <begin position="155"/>
        <end position="175"/>
    </location>
</feature>
<feature type="transmembrane region" description="Helical" evidence="1">
    <location>
        <begin position="201"/>
        <end position="225"/>
    </location>
</feature>
<gene>
    <name evidence="2" type="ORF">SAMN05444280_12855</name>
</gene>
<dbReference type="EMBL" id="FQZE01000028">
    <property type="protein sequence ID" value="SHJ75422.1"/>
    <property type="molecule type" value="Genomic_DNA"/>
</dbReference>
<protein>
    <submittedName>
        <fullName evidence="2">Uncharacterized iron-regulated membrane protein</fullName>
    </submittedName>
</protein>
<name>A0A1M6LW66_9BACT</name>
<feature type="transmembrane region" description="Helical" evidence="1">
    <location>
        <begin position="15"/>
        <end position="36"/>
    </location>
</feature>
<evidence type="ECO:0000313" key="2">
    <source>
        <dbReference type="EMBL" id="SHJ75422.1"/>
    </source>
</evidence>
<evidence type="ECO:0000313" key="3">
    <source>
        <dbReference type="Proteomes" id="UP000184050"/>
    </source>
</evidence>
<dbReference type="RefSeq" id="WP_073171934.1">
    <property type="nucleotide sequence ID" value="NZ_FQZE01000028.1"/>
</dbReference>
<keyword evidence="1" id="KW-1133">Transmembrane helix</keyword>
<accession>A0A1M6LW66</accession>
<dbReference type="InterPro" id="IPR005625">
    <property type="entry name" value="PepSY-ass_TM"/>
</dbReference>
<evidence type="ECO:0000256" key="1">
    <source>
        <dbReference type="SAM" id="Phobius"/>
    </source>
</evidence>
<reference evidence="2 3" key="1">
    <citation type="submission" date="2016-11" db="EMBL/GenBank/DDBJ databases">
        <authorList>
            <person name="Jaros S."/>
            <person name="Januszkiewicz K."/>
            <person name="Wedrychowicz H."/>
        </authorList>
    </citation>
    <scope>NUCLEOTIDE SEQUENCE [LARGE SCALE GENOMIC DNA]</scope>
    <source>
        <strain evidence="2 3">DSM 27063</strain>
    </source>
</reference>